<comment type="caution">
    <text evidence="2">The sequence shown here is derived from an EMBL/GenBank/DDBJ whole genome shotgun (WGS) entry which is preliminary data.</text>
</comment>
<feature type="chain" id="PRO_5047514596" evidence="1">
    <location>
        <begin position="26"/>
        <end position="107"/>
    </location>
</feature>
<evidence type="ECO:0000256" key="1">
    <source>
        <dbReference type="SAM" id="SignalP"/>
    </source>
</evidence>
<gene>
    <name evidence="2" type="ORF">GCM10009839_32830</name>
</gene>
<dbReference type="Proteomes" id="UP001500751">
    <property type="component" value="Unassembled WGS sequence"/>
</dbReference>
<keyword evidence="3" id="KW-1185">Reference proteome</keyword>
<dbReference type="EMBL" id="BAAAQN010000016">
    <property type="protein sequence ID" value="GAA2030511.1"/>
    <property type="molecule type" value="Genomic_DNA"/>
</dbReference>
<reference evidence="2 3" key="1">
    <citation type="journal article" date="2019" name="Int. J. Syst. Evol. Microbiol.">
        <title>The Global Catalogue of Microorganisms (GCM) 10K type strain sequencing project: providing services to taxonomists for standard genome sequencing and annotation.</title>
        <authorList>
            <consortium name="The Broad Institute Genomics Platform"/>
            <consortium name="The Broad Institute Genome Sequencing Center for Infectious Disease"/>
            <person name="Wu L."/>
            <person name="Ma J."/>
        </authorList>
    </citation>
    <scope>NUCLEOTIDE SEQUENCE [LARGE SCALE GENOMIC DNA]</scope>
    <source>
        <strain evidence="2 3">JCM 16014</strain>
    </source>
</reference>
<proteinExistence type="predicted"/>
<evidence type="ECO:0000313" key="3">
    <source>
        <dbReference type="Proteomes" id="UP001500751"/>
    </source>
</evidence>
<feature type="signal peptide" evidence="1">
    <location>
        <begin position="1"/>
        <end position="25"/>
    </location>
</feature>
<sequence>MGAAFALMLGGVGTTALTSSGAANADAPCINHSNYGAIPGQSVWGSGAVVCLGYQIGIPVQVFQDGTQVASGRGLATYICQGTTVRHYGISYNYGQTMLYSFDAACG</sequence>
<protein>
    <submittedName>
        <fullName evidence="2">Uncharacterized protein</fullName>
    </submittedName>
</protein>
<keyword evidence="1" id="KW-0732">Signal</keyword>
<accession>A0ABN2U7J3</accession>
<organism evidence="2 3">
    <name type="scientific">Catenulispora yoronensis</name>
    <dbReference type="NCBI Taxonomy" id="450799"/>
    <lineage>
        <taxon>Bacteria</taxon>
        <taxon>Bacillati</taxon>
        <taxon>Actinomycetota</taxon>
        <taxon>Actinomycetes</taxon>
        <taxon>Catenulisporales</taxon>
        <taxon>Catenulisporaceae</taxon>
        <taxon>Catenulispora</taxon>
    </lineage>
</organism>
<evidence type="ECO:0000313" key="2">
    <source>
        <dbReference type="EMBL" id="GAA2030511.1"/>
    </source>
</evidence>
<name>A0ABN2U7J3_9ACTN</name>